<dbReference type="Gene3D" id="3.40.50.300">
    <property type="entry name" value="P-loop containing nucleotide triphosphate hydrolases"/>
    <property type="match status" value="1"/>
</dbReference>
<keyword evidence="2" id="KW-1185">Reference proteome</keyword>
<dbReference type="PANTHER" id="PTHR46638">
    <property type="entry name" value="CORRINOID ADENOSYLTRANSFERASE"/>
    <property type="match status" value="1"/>
</dbReference>
<dbReference type="PANTHER" id="PTHR46638:SF1">
    <property type="entry name" value="CORRINOID ADENOSYLTRANSFERASE"/>
    <property type="match status" value="1"/>
</dbReference>
<protein>
    <submittedName>
        <fullName evidence="1">Cob(I)yrinic acid a,c-diamide adenosyltransferase</fullName>
    </submittedName>
</protein>
<dbReference type="SUPFAM" id="SSF52540">
    <property type="entry name" value="P-loop containing nucleoside triphosphate hydrolases"/>
    <property type="match status" value="1"/>
</dbReference>
<evidence type="ECO:0000313" key="2">
    <source>
        <dbReference type="Proteomes" id="UP000653904"/>
    </source>
</evidence>
<organism evidence="1 2">
    <name type="scientific">Clostridium segne</name>
    <dbReference type="NCBI Taxonomy" id="2763038"/>
    <lineage>
        <taxon>Bacteria</taxon>
        <taxon>Bacillati</taxon>
        <taxon>Bacillota</taxon>
        <taxon>Clostridia</taxon>
        <taxon>Eubacteriales</taxon>
        <taxon>Clostridiaceae</taxon>
        <taxon>Clostridium</taxon>
    </lineage>
</organism>
<dbReference type="PIRSF" id="PIRSF015617">
    <property type="entry name" value="Adensltrnsf_CobA"/>
    <property type="match status" value="1"/>
</dbReference>
<gene>
    <name evidence="1" type="ORF">H8S19_09530</name>
</gene>
<dbReference type="Pfam" id="PF02572">
    <property type="entry name" value="CobA_CobO_BtuR"/>
    <property type="match status" value="1"/>
</dbReference>
<evidence type="ECO:0000313" key="1">
    <source>
        <dbReference type="EMBL" id="MBC5657291.1"/>
    </source>
</evidence>
<dbReference type="GO" id="GO:0008817">
    <property type="term" value="F:corrinoid adenosyltransferase activity"/>
    <property type="evidence" value="ECO:0007669"/>
    <property type="project" value="InterPro"/>
</dbReference>
<dbReference type="GO" id="GO:0005524">
    <property type="term" value="F:ATP binding"/>
    <property type="evidence" value="ECO:0007669"/>
    <property type="project" value="InterPro"/>
</dbReference>
<dbReference type="Proteomes" id="UP000653904">
    <property type="component" value="Unassembled WGS sequence"/>
</dbReference>
<dbReference type="InterPro" id="IPR027417">
    <property type="entry name" value="P-loop_NTPase"/>
</dbReference>
<name>A0AAW3X5Q5_9CLOT</name>
<proteinExistence type="predicted"/>
<comment type="caution">
    <text evidence="1">The sequence shown here is derived from an EMBL/GenBank/DDBJ whole genome shotgun (WGS) entry which is preliminary data.</text>
</comment>
<dbReference type="RefSeq" id="WP_186855024.1">
    <property type="nucleotide sequence ID" value="NZ_JACOOW010000012.1"/>
</dbReference>
<reference evidence="1 2" key="1">
    <citation type="submission" date="2020-08" db="EMBL/GenBank/DDBJ databases">
        <title>Genome public.</title>
        <authorList>
            <person name="Liu C."/>
            <person name="Sun Q."/>
        </authorList>
    </citation>
    <scope>NUCLEOTIDE SEQUENCE [LARGE SCALE GENOMIC DNA]</scope>
    <source>
        <strain evidence="1 2">BX14</strain>
    </source>
</reference>
<dbReference type="InterPro" id="IPR003724">
    <property type="entry name" value="CblAdoTrfase_CobA"/>
</dbReference>
<dbReference type="AlphaFoldDB" id="A0AAW3X5Q5"/>
<dbReference type="GO" id="GO:0009236">
    <property type="term" value="P:cobalamin biosynthetic process"/>
    <property type="evidence" value="ECO:0007669"/>
    <property type="project" value="InterPro"/>
</dbReference>
<sequence>MGCVHLYCGDGKGKTTAAIGLAVRAAGTGKQVVAARFLKTDQSGEVEILKRLPEVTLIPCEKTFGFTWKMTDEVKQEAADYYKSMFETACREAVKRCGEAEENGSKAPEENDFCETCDVLLVLDEVCASLSSGLLELADIVDFLDHRPADLEVVMTGRKPPEELLLRADYVTEMEKIKHPFDRKILARRGIEY</sequence>
<accession>A0AAW3X5Q5</accession>
<dbReference type="EMBL" id="JACOOW010000012">
    <property type="protein sequence ID" value="MBC5657291.1"/>
    <property type="molecule type" value="Genomic_DNA"/>
</dbReference>